<feature type="coiled-coil region" evidence="1">
    <location>
        <begin position="59"/>
        <end position="89"/>
    </location>
</feature>
<reference evidence="4" key="2">
    <citation type="submission" date="2015-03" db="EMBL/GenBank/DDBJ databases">
        <title>Genome sequence of Paenibacillus beijingensis strain DSM 24997T.</title>
        <authorList>
            <person name="Kwak Y."/>
            <person name="Shin J.-H."/>
        </authorList>
    </citation>
    <scope>NUCLEOTIDE SEQUENCE [LARGE SCALE GENOMIC DNA]</scope>
    <source>
        <strain evidence="4">DSM 24997</strain>
    </source>
</reference>
<evidence type="ECO:0000259" key="2">
    <source>
        <dbReference type="Pfam" id="PF09350"/>
    </source>
</evidence>
<dbReference type="Pfam" id="PF09350">
    <property type="entry name" value="DJC28_CD"/>
    <property type="match status" value="1"/>
</dbReference>
<dbReference type="PANTHER" id="PTHR39158">
    <property type="entry name" value="OS08G0560600 PROTEIN"/>
    <property type="match status" value="1"/>
</dbReference>
<protein>
    <recommendedName>
        <fullName evidence="2">DnaJ homologue subfamily C member 28 conserved domain-containing protein</fullName>
    </recommendedName>
</protein>
<dbReference type="KEGG" id="pbj:VN24_21335"/>
<dbReference type="InterPro" id="IPR052573">
    <property type="entry name" value="DnaJ_C_subfamily_28"/>
</dbReference>
<dbReference type="HOGENOM" id="CLU_129296_0_1_9"/>
<dbReference type="AlphaFoldDB" id="A0A0D5NP33"/>
<accession>A0A0D5NP33</accession>
<organism evidence="3 4">
    <name type="scientific">Paenibacillus beijingensis</name>
    <dbReference type="NCBI Taxonomy" id="1126833"/>
    <lineage>
        <taxon>Bacteria</taxon>
        <taxon>Bacillati</taxon>
        <taxon>Bacillota</taxon>
        <taxon>Bacilli</taxon>
        <taxon>Bacillales</taxon>
        <taxon>Paenibacillaceae</taxon>
        <taxon>Paenibacillus</taxon>
    </lineage>
</organism>
<evidence type="ECO:0000256" key="1">
    <source>
        <dbReference type="SAM" id="Coils"/>
    </source>
</evidence>
<dbReference type="Proteomes" id="UP000032633">
    <property type="component" value="Chromosome"/>
</dbReference>
<dbReference type="InterPro" id="IPR018961">
    <property type="entry name" value="DnaJ_homolog_subfam-C_membr-28"/>
</dbReference>
<dbReference type="RefSeq" id="WP_045672078.1">
    <property type="nucleotide sequence ID" value="NZ_CP011058.1"/>
</dbReference>
<keyword evidence="1" id="KW-0175">Coiled coil</keyword>
<evidence type="ECO:0000313" key="3">
    <source>
        <dbReference type="EMBL" id="AJY76653.1"/>
    </source>
</evidence>
<dbReference type="PANTHER" id="PTHR39158:SF1">
    <property type="entry name" value="DNAJ HOMOLOG SUBFAMILY C MEMBER 28"/>
    <property type="match status" value="1"/>
</dbReference>
<keyword evidence="4" id="KW-1185">Reference proteome</keyword>
<reference evidence="3 4" key="1">
    <citation type="journal article" date="2015" name="J. Biotechnol.">
        <title>Complete genome sequence of Paenibacillus beijingensis 7188(T) (=DSM 24997(T)), a novel rhizobacterium from jujube garden soil.</title>
        <authorList>
            <person name="Kwak Y."/>
            <person name="Shin J.H."/>
        </authorList>
    </citation>
    <scope>NUCLEOTIDE SEQUENCE [LARGE SCALE GENOMIC DNA]</scope>
    <source>
        <strain evidence="3 4">DSM 24997</strain>
    </source>
</reference>
<dbReference type="PATRIC" id="fig|1126833.4.peg.4684"/>
<gene>
    <name evidence="3" type="ORF">VN24_21335</name>
</gene>
<sequence>MDLFSILAEQKIKEAMERGEFDRLSGAGKPLDLEDLSHIPEELRVGYLMMKRAELLPEAQRLKKEISTLQDLLDHCRDDERRRSELERSLSVRRLQLRKLGESRDWVNNEAVLQYEHRIKTKLEGEQT</sequence>
<feature type="domain" description="DnaJ homologue subfamily C member 28 conserved" evidence="2">
    <location>
        <begin position="7"/>
        <end position="74"/>
    </location>
</feature>
<dbReference type="EMBL" id="CP011058">
    <property type="protein sequence ID" value="AJY76653.1"/>
    <property type="molecule type" value="Genomic_DNA"/>
</dbReference>
<dbReference type="STRING" id="1126833.VN24_21335"/>
<evidence type="ECO:0000313" key="4">
    <source>
        <dbReference type="Proteomes" id="UP000032633"/>
    </source>
</evidence>
<proteinExistence type="predicted"/>
<dbReference type="OrthoDB" id="9798476at2"/>
<name>A0A0D5NP33_9BACL</name>